<gene>
    <name evidence="2" type="ORF">CYJ76_09800</name>
</gene>
<dbReference type="EMBL" id="PKIZ01000020">
    <property type="protein sequence ID" value="PKZ41034.1"/>
    <property type="molecule type" value="Genomic_DNA"/>
</dbReference>
<sequence length="99" mass="10960">MTAGGTAAGPGRHARAWRYFRSTPRWWGLALLVLVLLVAFWRLGLWQFHNATADGREQALREAQDRPVVALEEVLPVGSSFPAPERGRTVTTSGRFTGE</sequence>
<reference evidence="2 3" key="1">
    <citation type="submission" date="2017-12" db="EMBL/GenBank/DDBJ databases">
        <title>Phylogenetic diversity of female urinary microbiome.</title>
        <authorList>
            <person name="Thomas-White K."/>
            <person name="Wolfe A.J."/>
        </authorList>
    </citation>
    <scope>NUCLEOTIDE SEQUENCE [LARGE SCALE GENOMIC DNA]</scope>
    <source>
        <strain evidence="2 3">UMB1298</strain>
    </source>
</reference>
<proteinExistence type="predicted"/>
<keyword evidence="1" id="KW-1133">Transmembrane helix</keyword>
<accession>A0A2I1P8S3</accession>
<protein>
    <recommendedName>
        <fullName evidence="4">SURF1-like protein</fullName>
    </recommendedName>
</protein>
<feature type="non-terminal residue" evidence="2">
    <location>
        <position position="99"/>
    </location>
</feature>
<evidence type="ECO:0000256" key="1">
    <source>
        <dbReference type="SAM" id="Phobius"/>
    </source>
</evidence>
<feature type="transmembrane region" description="Helical" evidence="1">
    <location>
        <begin position="26"/>
        <end position="46"/>
    </location>
</feature>
<evidence type="ECO:0000313" key="2">
    <source>
        <dbReference type="EMBL" id="PKZ41034.1"/>
    </source>
</evidence>
<keyword evidence="3" id="KW-1185">Reference proteome</keyword>
<keyword evidence="1" id="KW-0812">Transmembrane</keyword>
<keyword evidence="1" id="KW-0472">Membrane</keyword>
<name>A0A2I1P8S3_9MICO</name>
<evidence type="ECO:0008006" key="4">
    <source>
        <dbReference type="Google" id="ProtNLM"/>
    </source>
</evidence>
<dbReference type="Proteomes" id="UP000234206">
    <property type="component" value="Unassembled WGS sequence"/>
</dbReference>
<organism evidence="2 3">
    <name type="scientific">Kytococcus schroeteri</name>
    <dbReference type="NCBI Taxonomy" id="138300"/>
    <lineage>
        <taxon>Bacteria</taxon>
        <taxon>Bacillati</taxon>
        <taxon>Actinomycetota</taxon>
        <taxon>Actinomycetes</taxon>
        <taxon>Micrococcales</taxon>
        <taxon>Kytococcaceae</taxon>
        <taxon>Kytococcus</taxon>
    </lineage>
</organism>
<dbReference type="AlphaFoldDB" id="A0A2I1P8S3"/>
<evidence type="ECO:0000313" key="3">
    <source>
        <dbReference type="Proteomes" id="UP000234206"/>
    </source>
</evidence>
<comment type="caution">
    <text evidence="2">The sequence shown here is derived from an EMBL/GenBank/DDBJ whole genome shotgun (WGS) entry which is preliminary data.</text>
</comment>